<evidence type="ECO:0000313" key="3">
    <source>
        <dbReference type="Proteomes" id="UP000746747"/>
    </source>
</evidence>
<gene>
    <name evidence="2" type="ORF">CJOHNSTONI_LOCUS2539</name>
</gene>
<dbReference type="AlphaFoldDB" id="A0A8J2LPQ9"/>
<evidence type="ECO:0000313" key="2">
    <source>
        <dbReference type="EMBL" id="CAG9532208.1"/>
    </source>
</evidence>
<reference evidence="2" key="1">
    <citation type="submission" date="2021-09" db="EMBL/GenBank/DDBJ databases">
        <authorList>
            <consortium name="Pathogen Informatics"/>
        </authorList>
    </citation>
    <scope>NUCLEOTIDE SEQUENCE</scope>
</reference>
<organism evidence="2 3">
    <name type="scientific">Cercopithifilaria johnstoni</name>
    <dbReference type="NCBI Taxonomy" id="2874296"/>
    <lineage>
        <taxon>Eukaryota</taxon>
        <taxon>Metazoa</taxon>
        <taxon>Ecdysozoa</taxon>
        <taxon>Nematoda</taxon>
        <taxon>Chromadorea</taxon>
        <taxon>Rhabditida</taxon>
        <taxon>Spirurina</taxon>
        <taxon>Spiruromorpha</taxon>
        <taxon>Filarioidea</taxon>
        <taxon>Onchocercidae</taxon>
        <taxon>Cercopithifilaria</taxon>
    </lineage>
</organism>
<feature type="domain" description="C2H2-type" evidence="1">
    <location>
        <begin position="29"/>
        <end position="50"/>
    </location>
</feature>
<dbReference type="InterPro" id="IPR013087">
    <property type="entry name" value="Znf_C2H2_type"/>
</dbReference>
<keyword evidence="3" id="KW-1185">Reference proteome</keyword>
<protein>
    <recommendedName>
        <fullName evidence="1">C2H2-type domain-containing protein</fullName>
    </recommendedName>
</protein>
<dbReference type="EMBL" id="CAKAEH010000899">
    <property type="protein sequence ID" value="CAG9532208.1"/>
    <property type="molecule type" value="Genomic_DNA"/>
</dbReference>
<proteinExistence type="predicted"/>
<evidence type="ECO:0000259" key="1">
    <source>
        <dbReference type="PROSITE" id="PS00028"/>
    </source>
</evidence>
<dbReference type="PROSITE" id="PS00028">
    <property type="entry name" value="ZINC_FINGER_C2H2_1"/>
    <property type="match status" value="1"/>
</dbReference>
<dbReference type="OrthoDB" id="5865091at2759"/>
<dbReference type="Proteomes" id="UP000746747">
    <property type="component" value="Unassembled WGS sequence"/>
</dbReference>
<name>A0A8J2LPQ9_9BILA</name>
<sequence length="244" mass="27632">MKSKEMIKPASLNASLYKDVTSHVLSFKCSFCDAYLFTLQSFIIHLKSSHSNEDISQMLNNHFRSCIVSVEKKKVVIVTYAFPRQDVDVYWKINDNTSSNSDTSLCSPKSINCYRDLEYEEEVWNDDATTTAKSGKVSIEDDNLFSTEITSNTITTKTKYPTTINSENVEQEDNDTANLQNHAQLTDSLSQGISNFPTNQTLLDETKDCTSNNVPILVAENARRRHMSNFEKMMALTCQKCGQK</sequence>
<accession>A0A8J2LPQ9</accession>
<comment type="caution">
    <text evidence="2">The sequence shown here is derived from an EMBL/GenBank/DDBJ whole genome shotgun (WGS) entry which is preliminary data.</text>
</comment>